<evidence type="ECO:0000259" key="1">
    <source>
        <dbReference type="Pfam" id="PF01243"/>
    </source>
</evidence>
<dbReference type="RefSeq" id="WP_162444655.1">
    <property type="nucleotide sequence ID" value="NZ_CP048222.1"/>
</dbReference>
<gene>
    <name evidence="2" type="ORF">GXP67_19340</name>
</gene>
<organism evidence="2 3">
    <name type="scientific">Rhodocytophaga rosea</name>
    <dbReference type="NCBI Taxonomy" id="2704465"/>
    <lineage>
        <taxon>Bacteria</taxon>
        <taxon>Pseudomonadati</taxon>
        <taxon>Bacteroidota</taxon>
        <taxon>Cytophagia</taxon>
        <taxon>Cytophagales</taxon>
        <taxon>Rhodocytophagaceae</taxon>
        <taxon>Rhodocytophaga</taxon>
    </lineage>
</organism>
<dbReference type="PANTHER" id="PTHR40660">
    <property type="entry name" value="5'-PHOSPHATE OXIDASE PUTATIVE DOMAIN-CONTAINING PROTEIN-RELATED"/>
    <property type="match status" value="1"/>
</dbReference>
<reference evidence="2 3" key="1">
    <citation type="submission" date="2020-01" db="EMBL/GenBank/DDBJ databases">
        <authorList>
            <person name="Kim M.K."/>
        </authorList>
    </citation>
    <scope>NUCLEOTIDE SEQUENCE [LARGE SCALE GENOMIC DNA]</scope>
    <source>
        <strain evidence="2 3">172606-1</strain>
    </source>
</reference>
<dbReference type="EMBL" id="CP048222">
    <property type="protein sequence ID" value="QHT68644.1"/>
    <property type="molecule type" value="Genomic_DNA"/>
</dbReference>
<dbReference type="SUPFAM" id="SSF50475">
    <property type="entry name" value="FMN-binding split barrel"/>
    <property type="match status" value="1"/>
</dbReference>
<dbReference type="Proteomes" id="UP000480178">
    <property type="component" value="Chromosome"/>
</dbReference>
<proteinExistence type="predicted"/>
<sequence>MKYISTKPEITKEMLSGMQGVIPSTLSTASKDGIPNVTFISQMFYVDSRHVALSFQFMNKTWRNLQENPVATAIITSPDTFSMWKVKLRYLEIQTEGPIFEQMEMQLMAITSMMKIKIDFVIKAALICKVESVEVIYEGE</sequence>
<dbReference type="KEGG" id="rhoz:GXP67_19340"/>
<dbReference type="PANTHER" id="PTHR40660:SF1">
    <property type="entry name" value="5'-PHOSPHATE OXIDASE PUTATIVE DOMAIN-CONTAINING PROTEIN-RELATED"/>
    <property type="match status" value="1"/>
</dbReference>
<dbReference type="AlphaFoldDB" id="A0A6C0GLF0"/>
<dbReference type="Gene3D" id="2.30.110.10">
    <property type="entry name" value="Electron Transport, Fmn-binding Protein, Chain A"/>
    <property type="match status" value="1"/>
</dbReference>
<feature type="domain" description="Pyridoxamine 5'-phosphate oxidase N-terminal" evidence="1">
    <location>
        <begin position="11"/>
        <end position="83"/>
    </location>
</feature>
<evidence type="ECO:0000313" key="2">
    <source>
        <dbReference type="EMBL" id="QHT68644.1"/>
    </source>
</evidence>
<evidence type="ECO:0000313" key="3">
    <source>
        <dbReference type="Proteomes" id="UP000480178"/>
    </source>
</evidence>
<name>A0A6C0GLF0_9BACT</name>
<protein>
    <submittedName>
        <fullName evidence="2">Pyridoxamine 5'-phosphate oxidase family protein</fullName>
    </submittedName>
</protein>
<dbReference type="InterPro" id="IPR011576">
    <property type="entry name" value="Pyridox_Oxase_N"/>
</dbReference>
<accession>A0A6C0GLF0</accession>
<dbReference type="InterPro" id="IPR012349">
    <property type="entry name" value="Split_barrel_FMN-bd"/>
</dbReference>
<dbReference type="Pfam" id="PF01243">
    <property type="entry name" value="PNPOx_N"/>
    <property type="match status" value="1"/>
</dbReference>
<keyword evidence="3" id="KW-1185">Reference proteome</keyword>